<accession>A0A6A1VV93</accession>
<reference evidence="2 3" key="1">
    <citation type="journal article" date="2019" name="Plant Biotechnol. J.">
        <title>The red bayberry genome and genetic basis of sex determination.</title>
        <authorList>
            <person name="Jia H.M."/>
            <person name="Jia H.J."/>
            <person name="Cai Q.L."/>
            <person name="Wang Y."/>
            <person name="Zhao H.B."/>
            <person name="Yang W.F."/>
            <person name="Wang G.Y."/>
            <person name="Li Y.H."/>
            <person name="Zhan D.L."/>
            <person name="Shen Y.T."/>
            <person name="Niu Q.F."/>
            <person name="Chang L."/>
            <person name="Qiu J."/>
            <person name="Zhao L."/>
            <person name="Xie H.B."/>
            <person name="Fu W.Y."/>
            <person name="Jin J."/>
            <person name="Li X.W."/>
            <person name="Jiao Y."/>
            <person name="Zhou C.C."/>
            <person name="Tu T."/>
            <person name="Chai C.Y."/>
            <person name="Gao J.L."/>
            <person name="Fan L.J."/>
            <person name="van de Weg E."/>
            <person name="Wang J.Y."/>
            <person name="Gao Z.S."/>
        </authorList>
    </citation>
    <scope>NUCLEOTIDE SEQUENCE [LARGE SCALE GENOMIC DNA]</scope>
    <source>
        <tissue evidence="2">Leaves</tissue>
    </source>
</reference>
<feature type="region of interest" description="Disordered" evidence="1">
    <location>
        <begin position="1"/>
        <end position="27"/>
    </location>
</feature>
<dbReference type="Proteomes" id="UP000516437">
    <property type="component" value="Chromosome 4"/>
</dbReference>
<name>A0A6A1VV93_9ROSI</name>
<keyword evidence="3" id="KW-1185">Reference proteome</keyword>
<dbReference type="AlphaFoldDB" id="A0A6A1VV93"/>
<organism evidence="2 3">
    <name type="scientific">Morella rubra</name>
    <name type="common">Chinese bayberry</name>
    <dbReference type="NCBI Taxonomy" id="262757"/>
    <lineage>
        <taxon>Eukaryota</taxon>
        <taxon>Viridiplantae</taxon>
        <taxon>Streptophyta</taxon>
        <taxon>Embryophyta</taxon>
        <taxon>Tracheophyta</taxon>
        <taxon>Spermatophyta</taxon>
        <taxon>Magnoliopsida</taxon>
        <taxon>eudicotyledons</taxon>
        <taxon>Gunneridae</taxon>
        <taxon>Pentapetalae</taxon>
        <taxon>rosids</taxon>
        <taxon>fabids</taxon>
        <taxon>Fagales</taxon>
        <taxon>Myricaceae</taxon>
        <taxon>Morella</taxon>
    </lineage>
</organism>
<gene>
    <name evidence="2" type="ORF">CJ030_MR4G001521</name>
</gene>
<sequence length="107" mass="12116">MAQGRRTNPRKNHLQRNPDRFGPNRDHNALHPVLSLPLHSFSLAFQCLFSRSSCQQAVRYKTDVEVHLEKLLETGQGERGWKALGQVRRGTEEEGGRIQLVEGGGRT</sequence>
<evidence type="ECO:0000256" key="1">
    <source>
        <dbReference type="SAM" id="MobiDB-lite"/>
    </source>
</evidence>
<proteinExistence type="predicted"/>
<protein>
    <submittedName>
        <fullName evidence="2">Uncharacterized protein</fullName>
    </submittedName>
</protein>
<dbReference type="EMBL" id="RXIC02000022">
    <property type="protein sequence ID" value="KAB1216693.1"/>
    <property type="molecule type" value="Genomic_DNA"/>
</dbReference>
<feature type="compositionally biased region" description="Basic and acidic residues" evidence="1">
    <location>
        <begin position="16"/>
        <end position="27"/>
    </location>
</feature>
<evidence type="ECO:0000313" key="3">
    <source>
        <dbReference type="Proteomes" id="UP000516437"/>
    </source>
</evidence>
<comment type="caution">
    <text evidence="2">The sequence shown here is derived from an EMBL/GenBank/DDBJ whole genome shotgun (WGS) entry which is preliminary data.</text>
</comment>
<evidence type="ECO:0000313" key="2">
    <source>
        <dbReference type="EMBL" id="KAB1216693.1"/>
    </source>
</evidence>